<proteinExistence type="predicted"/>
<dbReference type="InterPro" id="IPR003251">
    <property type="entry name" value="Rr_diiron-bd_dom"/>
</dbReference>
<sequence length="173" mass="20090">MEMNQNHEYQVSADLPYPPIQTQSRNKDYAYAMLSNIGSSNSEMSAVSLYFYNSTVLDPAYSEFSQCFHKISIVEMHHLQIFAALACQMGLDPRLWSLDRGRRSYWSPGYNQYPRMLRPLLENSIKGEQAAIRKYSRQAELICDPDIQAILRRIILDEQLHIEIFTDMLNSIT</sequence>
<evidence type="ECO:0000259" key="1">
    <source>
        <dbReference type="Pfam" id="PF02915"/>
    </source>
</evidence>
<accession>A0A4Q7P0E2</accession>
<dbReference type="RefSeq" id="WP_330521261.1">
    <property type="nucleotide sequence ID" value="NZ_SGXF01000006.1"/>
</dbReference>
<dbReference type="AlphaFoldDB" id="A0A4Q7P0E2"/>
<comment type="caution">
    <text evidence="2">The sequence shown here is derived from an EMBL/GenBank/DDBJ whole genome shotgun (WGS) entry which is preliminary data.</text>
</comment>
<dbReference type="CDD" id="cd07908">
    <property type="entry name" value="Mn_catalase_like"/>
    <property type="match status" value="1"/>
</dbReference>
<dbReference type="InterPro" id="IPR012347">
    <property type="entry name" value="Ferritin-like"/>
</dbReference>
<dbReference type="GO" id="GO:0046872">
    <property type="term" value="F:metal ion binding"/>
    <property type="evidence" value="ECO:0007669"/>
    <property type="project" value="InterPro"/>
</dbReference>
<dbReference type="Gene3D" id="1.20.1260.10">
    <property type="match status" value="1"/>
</dbReference>
<dbReference type="GO" id="GO:0016491">
    <property type="term" value="F:oxidoreductase activity"/>
    <property type="evidence" value="ECO:0007669"/>
    <property type="project" value="InterPro"/>
</dbReference>
<dbReference type="EMBL" id="SGXF01000006">
    <property type="protein sequence ID" value="RZS93007.1"/>
    <property type="molecule type" value="Genomic_DNA"/>
</dbReference>
<reference evidence="2 3" key="1">
    <citation type="submission" date="2019-02" db="EMBL/GenBank/DDBJ databases">
        <title>Genomic Encyclopedia of Type Strains, Phase IV (KMG-IV): sequencing the most valuable type-strain genomes for metagenomic binning, comparative biology and taxonomic classification.</title>
        <authorList>
            <person name="Goeker M."/>
        </authorList>
    </citation>
    <scope>NUCLEOTIDE SEQUENCE [LARGE SCALE GENOMIC DNA]</scope>
    <source>
        <strain evidence="2 3">DSM 29486</strain>
    </source>
</reference>
<evidence type="ECO:0000313" key="3">
    <source>
        <dbReference type="Proteomes" id="UP000292927"/>
    </source>
</evidence>
<dbReference type="Pfam" id="PF02915">
    <property type="entry name" value="Rubrerythrin"/>
    <property type="match status" value="1"/>
</dbReference>
<name>A0A4Q7P0E2_9FIRM</name>
<organism evidence="2 3">
    <name type="scientific">Cuneatibacter caecimuris</name>
    <dbReference type="NCBI Taxonomy" id="1796618"/>
    <lineage>
        <taxon>Bacteria</taxon>
        <taxon>Bacillati</taxon>
        <taxon>Bacillota</taxon>
        <taxon>Clostridia</taxon>
        <taxon>Lachnospirales</taxon>
        <taxon>Lachnospiraceae</taxon>
        <taxon>Cuneatibacter</taxon>
    </lineage>
</organism>
<gene>
    <name evidence="2" type="ORF">EV209_2753</name>
</gene>
<dbReference type="InterPro" id="IPR009078">
    <property type="entry name" value="Ferritin-like_SF"/>
</dbReference>
<feature type="domain" description="Rubrerythrin diiron-binding" evidence="1">
    <location>
        <begin position="41"/>
        <end position="168"/>
    </location>
</feature>
<dbReference type="SUPFAM" id="SSF47240">
    <property type="entry name" value="Ferritin-like"/>
    <property type="match status" value="1"/>
</dbReference>
<keyword evidence="3" id="KW-1185">Reference proteome</keyword>
<evidence type="ECO:0000313" key="2">
    <source>
        <dbReference type="EMBL" id="RZS93007.1"/>
    </source>
</evidence>
<protein>
    <submittedName>
        <fullName evidence="2">Bacterioferritin</fullName>
    </submittedName>
</protein>
<dbReference type="Proteomes" id="UP000292927">
    <property type="component" value="Unassembled WGS sequence"/>
</dbReference>